<dbReference type="InterPro" id="IPR036615">
    <property type="entry name" value="Mur_ligase_C_dom_sf"/>
</dbReference>
<keyword evidence="11 17" id="KW-0133">Cell shape</keyword>
<dbReference type="InterPro" id="IPR005762">
    <property type="entry name" value="MurD"/>
</dbReference>
<dbReference type="RefSeq" id="WP_236332253.1">
    <property type="nucleotide sequence ID" value="NZ_JAKIJS010000001.1"/>
</dbReference>
<proteinExistence type="inferred from homology"/>
<comment type="catalytic activity">
    <reaction evidence="16 17 18">
        <text>UDP-N-acetyl-alpha-D-muramoyl-L-alanine + D-glutamate + ATP = UDP-N-acetyl-alpha-D-muramoyl-L-alanyl-D-glutamate + ADP + phosphate + H(+)</text>
        <dbReference type="Rhea" id="RHEA:16429"/>
        <dbReference type="ChEBI" id="CHEBI:15378"/>
        <dbReference type="ChEBI" id="CHEBI:29986"/>
        <dbReference type="ChEBI" id="CHEBI:30616"/>
        <dbReference type="ChEBI" id="CHEBI:43474"/>
        <dbReference type="ChEBI" id="CHEBI:83898"/>
        <dbReference type="ChEBI" id="CHEBI:83900"/>
        <dbReference type="ChEBI" id="CHEBI:456216"/>
        <dbReference type="EC" id="6.3.2.9"/>
    </reaction>
</comment>
<gene>
    <name evidence="17 21" type="primary">murD</name>
    <name evidence="21" type="ORF">L2716_04660</name>
</gene>
<keyword evidence="10 17" id="KW-0067">ATP-binding</keyword>
<dbReference type="PANTHER" id="PTHR43692">
    <property type="entry name" value="UDP-N-ACETYLMURAMOYLALANINE--D-GLUTAMATE LIGASE"/>
    <property type="match status" value="1"/>
</dbReference>
<evidence type="ECO:0000259" key="20">
    <source>
        <dbReference type="Pfam" id="PF08245"/>
    </source>
</evidence>
<evidence type="ECO:0000313" key="21">
    <source>
        <dbReference type="EMBL" id="MCF6137012.1"/>
    </source>
</evidence>
<dbReference type="PANTHER" id="PTHR43692:SF1">
    <property type="entry name" value="UDP-N-ACETYLMURAMOYLALANINE--D-GLUTAMATE LIGASE"/>
    <property type="match status" value="1"/>
</dbReference>
<evidence type="ECO:0000256" key="5">
    <source>
        <dbReference type="ARBA" id="ARBA00012212"/>
    </source>
</evidence>
<dbReference type="InterPro" id="IPR013221">
    <property type="entry name" value="Mur_ligase_cen"/>
</dbReference>
<comment type="caution">
    <text evidence="21">The sequence shown here is derived from an EMBL/GenBank/DDBJ whole genome shotgun (WGS) entry which is preliminary data.</text>
</comment>
<keyword evidence="12 17" id="KW-0573">Peptidoglycan synthesis</keyword>
<keyword evidence="7 17" id="KW-0963">Cytoplasm</keyword>
<dbReference type="NCBIfam" id="TIGR01087">
    <property type="entry name" value="murD"/>
    <property type="match status" value="1"/>
</dbReference>
<keyword evidence="17 18" id="KW-0132">Cell division</keyword>
<dbReference type="InterPro" id="IPR036565">
    <property type="entry name" value="Mur-like_cat_sf"/>
</dbReference>
<evidence type="ECO:0000256" key="4">
    <source>
        <dbReference type="ARBA" id="ARBA00010416"/>
    </source>
</evidence>
<protein>
    <recommendedName>
        <fullName evidence="6 17">UDP-N-acetylmuramoylalanine--D-glutamate ligase</fullName>
        <ecNumber evidence="5 17">6.3.2.9</ecNumber>
    </recommendedName>
    <alternativeName>
        <fullName evidence="15 17">D-glutamic acid-adding enzyme</fullName>
    </alternativeName>
    <alternativeName>
        <fullName evidence="14 17">UDP-N-acetylmuramoyl-L-alanyl-D-glutamate synthetase</fullName>
    </alternativeName>
</protein>
<dbReference type="Gene3D" id="3.40.1190.10">
    <property type="entry name" value="Mur-like, catalytic domain"/>
    <property type="match status" value="1"/>
</dbReference>
<evidence type="ECO:0000256" key="6">
    <source>
        <dbReference type="ARBA" id="ARBA00015655"/>
    </source>
</evidence>
<dbReference type="EC" id="6.3.2.9" evidence="5 17"/>
<evidence type="ECO:0000256" key="10">
    <source>
        <dbReference type="ARBA" id="ARBA00022840"/>
    </source>
</evidence>
<evidence type="ECO:0000256" key="16">
    <source>
        <dbReference type="ARBA" id="ARBA00047632"/>
    </source>
</evidence>
<evidence type="ECO:0000256" key="7">
    <source>
        <dbReference type="ARBA" id="ARBA00022490"/>
    </source>
</evidence>
<dbReference type="InterPro" id="IPR004101">
    <property type="entry name" value="Mur_ligase_C"/>
</dbReference>
<evidence type="ECO:0000256" key="2">
    <source>
        <dbReference type="ARBA" id="ARBA00004496"/>
    </source>
</evidence>
<evidence type="ECO:0000256" key="18">
    <source>
        <dbReference type="RuleBase" id="RU003664"/>
    </source>
</evidence>
<dbReference type="SUPFAM" id="SSF53244">
    <property type="entry name" value="MurD-like peptide ligases, peptide-binding domain"/>
    <property type="match status" value="1"/>
</dbReference>
<comment type="subcellular location">
    <subcellularLocation>
        <location evidence="2 17 18">Cytoplasm</location>
    </subcellularLocation>
</comment>
<keyword evidence="9 17" id="KW-0547">Nucleotide-binding</keyword>
<feature type="binding site" evidence="17">
    <location>
        <begin position="119"/>
        <end position="125"/>
    </location>
    <ligand>
        <name>ATP</name>
        <dbReference type="ChEBI" id="CHEBI:30616"/>
    </ligand>
</feature>
<organism evidence="21 22">
    <name type="scientific">Pseudalkalibacillus berkeleyi</name>
    <dbReference type="NCBI Taxonomy" id="1069813"/>
    <lineage>
        <taxon>Bacteria</taxon>
        <taxon>Bacillati</taxon>
        <taxon>Bacillota</taxon>
        <taxon>Bacilli</taxon>
        <taxon>Bacillales</taxon>
        <taxon>Fictibacillaceae</taxon>
        <taxon>Pseudalkalibacillus</taxon>
    </lineage>
</organism>
<evidence type="ECO:0000256" key="17">
    <source>
        <dbReference type="HAMAP-Rule" id="MF_00639"/>
    </source>
</evidence>
<name>A0ABS9GW26_9BACL</name>
<comment type="function">
    <text evidence="1 17 18">Cell wall formation. Catalyzes the addition of glutamate to the nucleotide precursor UDP-N-acetylmuramoyl-L-alanine (UMA).</text>
</comment>
<dbReference type="SUPFAM" id="SSF53623">
    <property type="entry name" value="MurD-like peptide ligases, catalytic domain"/>
    <property type="match status" value="1"/>
</dbReference>
<dbReference type="Proteomes" id="UP001649381">
    <property type="component" value="Unassembled WGS sequence"/>
</dbReference>
<feature type="domain" description="Mur ligase central" evidence="20">
    <location>
        <begin position="117"/>
        <end position="291"/>
    </location>
</feature>
<evidence type="ECO:0000313" key="22">
    <source>
        <dbReference type="Proteomes" id="UP001649381"/>
    </source>
</evidence>
<dbReference type="EMBL" id="JAKIJS010000001">
    <property type="protein sequence ID" value="MCF6137012.1"/>
    <property type="molecule type" value="Genomic_DNA"/>
</dbReference>
<dbReference type="SUPFAM" id="SSF51984">
    <property type="entry name" value="MurCD N-terminal domain"/>
    <property type="match status" value="1"/>
</dbReference>
<dbReference type="Gene3D" id="3.90.190.20">
    <property type="entry name" value="Mur ligase, C-terminal domain"/>
    <property type="match status" value="1"/>
</dbReference>
<evidence type="ECO:0000256" key="15">
    <source>
        <dbReference type="ARBA" id="ARBA00032324"/>
    </source>
</evidence>
<evidence type="ECO:0000256" key="11">
    <source>
        <dbReference type="ARBA" id="ARBA00022960"/>
    </source>
</evidence>
<dbReference type="HAMAP" id="MF_00639">
    <property type="entry name" value="MurD"/>
    <property type="match status" value="1"/>
</dbReference>
<dbReference type="Gene3D" id="3.40.50.720">
    <property type="entry name" value="NAD(P)-binding Rossmann-like Domain"/>
    <property type="match status" value="1"/>
</dbReference>
<keyword evidence="8 17" id="KW-0436">Ligase</keyword>
<reference evidence="21 22" key="1">
    <citation type="submission" date="2022-01" db="EMBL/GenBank/DDBJ databases">
        <title>Alkalihalobacillus sp. EGI L200015, a novel bacterium isolated from a salt lake sediment.</title>
        <authorList>
            <person name="Gao L."/>
            <person name="Fang B.-Z."/>
            <person name="Li W.-J."/>
        </authorList>
    </citation>
    <scope>NUCLEOTIDE SEQUENCE [LARGE SCALE GENOMIC DNA]</scope>
    <source>
        <strain evidence="21 22">KCTC 12718</strain>
    </source>
</reference>
<keyword evidence="22" id="KW-1185">Reference proteome</keyword>
<dbReference type="Pfam" id="PF02875">
    <property type="entry name" value="Mur_ligase_C"/>
    <property type="match status" value="1"/>
</dbReference>
<evidence type="ECO:0000256" key="1">
    <source>
        <dbReference type="ARBA" id="ARBA00002734"/>
    </source>
</evidence>
<feature type="domain" description="Mur ligase C-terminal" evidence="19">
    <location>
        <begin position="313"/>
        <end position="426"/>
    </location>
</feature>
<accession>A0ABS9GW26</accession>
<evidence type="ECO:0000256" key="12">
    <source>
        <dbReference type="ARBA" id="ARBA00022984"/>
    </source>
</evidence>
<evidence type="ECO:0000256" key="3">
    <source>
        <dbReference type="ARBA" id="ARBA00004752"/>
    </source>
</evidence>
<dbReference type="Pfam" id="PF08245">
    <property type="entry name" value="Mur_ligase_M"/>
    <property type="match status" value="1"/>
</dbReference>
<dbReference type="Pfam" id="PF21799">
    <property type="entry name" value="MurD-like_N"/>
    <property type="match status" value="1"/>
</dbReference>
<keyword evidence="13 17" id="KW-0961">Cell wall biogenesis/degradation</keyword>
<keyword evidence="17 18" id="KW-0131">Cell cycle</keyword>
<evidence type="ECO:0000256" key="8">
    <source>
        <dbReference type="ARBA" id="ARBA00022598"/>
    </source>
</evidence>
<evidence type="ECO:0000256" key="9">
    <source>
        <dbReference type="ARBA" id="ARBA00022741"/>
    </source>
</evidence>
<comment type="similarity">
    <text evidence="4 17">Belongs to the MurCDEF family.</text>
</comment>
<evidence type="ECO:0000259" key="19">
    <source>
        <dbReference type="Pfam" id="PF02875"/>
    </source>
</evidence>
<dbReference type="GO" id="GO:0008764">
    <property type="term" value="F:UDP-N-acetylmuramoylalanine-D-glutamate ligase activity"/>
    <property type="evidence" value="ECO:0007669"/>
    <property type="project" value="UniProtKB-EC"/>
</dbReference>
<evidence type="ECO:0000256" key="13">
    <source>
        <dbReference type="ARBA" id="ARBA00023316"/>
    </source>
</evidence>
<comment type="pathway">
    <text evidence="3 17 18">Cell wall biogenesis; peptidoglycan biosynthesis.</text>
</comment>
<sequence length="450" mass="48902">MSRSHELQNKSVLVVGLAKSGSAAAKLLNKHGAKVIVNDKKEFEQNEEAKALHARGIEVHCGGHPLHLLDRQLDFIVKNPGIPYSNPLIHTALEMNIPVYTEVELASYLTDALMIGITGSNGKTTTTTLVGKMLEGGTRPTHIAGNIGTVLSEVADKTNADETIVAELSSFQLMGIDTFKPHIGILLNLFEAHLDYHGTLEDYGKAKARLFKNQTPDDYCIYNAEDEYVEALVQDVKGTKVPFSTKRVLDHGAYVKDGQIFFNNELIISLEDVALPGEHNLENVLSAVAAAKLAGGINEQIIKALKTFGGVKHRLQFVTTHNSVKYYNDSKATNILATQKALAAFKNPVILLAGGLDRGNDFDGLIPYLKNVKAVITFGETAPKLVKTATAAGIKVVQHVDNVEKAVPVADEIAESDDIVLLSPACASWDQYPSFEQRGDMFISAVHKLR</sequence>
<evidence type="ECO:0000256" key="14">
    <source>
        <dbReference type="ARBA" id="ARBA00030398"/>
    </source>
</evidence>